<dbReference type="PROSITE" id="PS50006">
    <property type="entry name" value="FHA_DOMAIN"/>
    <property type="match status" value="1"/>
</dbReference>
<evidence type="ECO:0000313" key="3">
    <source>
        <dbReference type="EMBL" id="TFL00763.1"/>
    </source>
</evidence>
<dbReference type="STRING" id="1884261.A0A5C3QFA3"/>
<dbReference type="AlphaFoldDB" id="A0A5C3QFA3"/>
<proteinExistence type="predicted"/>
<dbReference type="InterPro" id="IPR000253">
    <property type="entry name" value="FHA_dom"/>
</dbReference>
<organism evidence="3 4">
    <name type="scientific">Pterulicium gracile</name>
    <dbReference type="NCBI Taxonomy" id="1884261"/>
    <lineage>
        <taxon>Eukaryota</taxon>
        <taxon>Fungi</taxon>
        <taxon>Dikarya</taxon>
        <taxon>Basidiomycota</taxon>
        <taxon>Agaricomycotina</taxon>
        <taxon>Agaricomycetes</taxon>
        <taxon>Agaricomycetidae</taxon>
        <taxon>Agaricales</taxon>
        <taxon>Pleurotineae</taxon>
        <taxon>Pterulaceae</taxon>
        <taxon>Pterulicium</taxon>
    </lineage>
</organism>
<evidence type="ECO:0000259" key="2">
    <source>
        <dbReference type="PROSITE" id="PS50006"/>
    </source>
</evidence>
<keyword evidence="4" id="KW-1185">Reference proteome</keyword>
<dbReference type="OrthoDB" id="687730at2759"/>
<dbReference type="Pfam" id="PF00498">
    <property type="entry name" value="FHA"/>
    <property type="match status" value="1"/>
</dbReference>
<name>A0A5C3QFA3_9AGAR</name>
<evidence type="ECO:0000256" key="1">
    <source>
        <dbReference type="SAM" id="MobiDB-lite"/>
    </source>
</evidence>
<accession>A0A5C3QFA3</accession>
<dbReference type="Proteomes" id="UP000305067">
    <property type="component" value="Unassembled WGS sequence"/>
</dbReference>
<feature type="domain" description="FHA" evidence="2">
    <location>
        <begin position="87"/>
        <end position="119"/>
    </location>
</feature>
<protein>
    <recommendedName>
        <fullName evidence="2">FHA domain-containing protein</fullName>
    </recommendedName>
</protein>
<dbReference type="CDD" id="cd00060">
    <property type="entry name" value="FHA"/>
    <property type="match status" value="1"/>
</dbReference>
<dbReference type="SUPFAM" id="SSF49879">
    <property type="entry name" value="SMAD/FHA domain"/>
    <property type="match status" value="1"/>
</dbReference>
<dbReference type="Gene3D" id="2.60.200.20">
    <property type="match status" value="1"/>
</dbReference>
<reference evidence="3 4" key="1">
    <citation type="journal article" date="2019" name="Nat. Ecol. Evol.">
        <title>Megaphylogeny resolves global patterns of mushroom evolution.</title>
        <authorList>
            <person name="Varga T."/>
            <person name="Krizsan K."/>
            <person name="Foldi C."/>
            <person name="Dima B."/>
            <person name="Sanchez-Garcia M."/>
            <person name="Sanchez-Ramirez S."/>
            <person name="Szollosi G.J."/>
            <person name="Szarkandi J.G."/>
            <person name="Papp V."/>
            <person name="Albert L."/>
            <person name="Andreopoulos W."/>
            <person name="Angelini C."/>
            <person name="Antonin V."/>
            <person name="Barry K.W."/>
            <person name="Bougher N.L."/>
            <person name="Buchanan P."/>
            <person name="Buyck B."/>
            <person name="Bense V."/>
            <person name="Catcheside P."/>
            <person name="Chovatia M."/>
            <person name="Cooper J."/>
            <person name="Damon W."/>
            <person name="Desjardin D."/>
            <person name="Finy P."/>
            <person name="Geml J."/>
            <person name="Haridas S."/>
            <person name="Hughes K."/>
            <person name="Justo A."/>
            <person name="Karasinski D."/>
            <person name="Kautmanova I."/>
            <person name="Kiss B."/>
            <person name="Kocsube S."/>
            <person name="Kotiranta H."/>
            <person name="LaButti K.M."/>
            <person name="Lechner B.E."/>
            <person name="Liimatainen K."/>
            <person name="Lipzen A."/>
            <person name="Lukacs Z."/>
            <person name="Mihaltcheva S."/>
            <person name="Morgado L.N."/>
            <person name="Niskanen T."/>
            <person name="Noordeloos M.E."/>
            <person name="Ohm R.A."/>
            <person name="Ortiz-Santana B."/>
            <person name="Ovrebo C."/>
            <person name="Racz N."/>
            <person name="Riley R."/>
            <person name="Savchenko A."/>
            <person name="Shiryaev A."/>
            <person name="Soop K."/>
            <person name="Spirin V."/>
            <person name="Szebenyi C."/>
            <person name="Tomsovsky M."/>
            <person name="Tulloss R.E."/>
            <person name="Uehling J."/>
            <person name="Grigoriev I.V."/>
            <person name="Vagvolgyi C."/>
            <person name="Papp T."/>
            <person name="Martin F.M."/>
            <person name="Miettinen O."/>
            <person name="Hibbett D.S."/>
            <person name="Nagy L.G."/>
        </authorList>
    </citation>
    <scope>NUCLEOTIDE SEQUENCE [LARGE SCALE GENOMIC DNA]</scope>
    <source>
        <strain evidence="3 4">CBS 309.79</strain>
    </source>
</reference>
<dbReference type="EMBL" id="ML178827">
    <property type="protein sequence ID" value="TFL00763.1"/>
    <property type="molecule type" value="Genomic_DNA"/>
</dbReference>
<sequence>MAYFLTSSLILQLSATPDSYPFSSRFIPIQKNMSPVVLGTGGTSSSSGRQTPASPTRSCSPHISAPPDARNGWFTPAERDQSGPIPVGAQHAEILVKDGEVCIRDLESGFGTYVNGARLQSNGQPTPLRKGDVIVSVP</sequence>
<evidence type="ECO:0000313" key="4">
    <source>
        <dbReference type="Proteomes" id="UP000305067"/>
    </source>
</evidence>
<gene>
    <name evidence="3" type="ORF">BDV98DRAFT_568669</name>
</gene>
<feature type="region of interest" description="Disordered" evidence="1">
    <location>
        <begin position="37"/>
        <end position="85"/>
    </location>
</feature>
<feature type="compositionally biased region" description="Polar residues" evidence="1">
    <location>
        <begin position="49"/>
        <end position="61"/>
    </location>
</feature>
<dbReference type="InterPro" id="IPR008984">
    <property type="entry name" value="SMAD_FHA_dom_sf"/>
</dbReference>